<keyword evidence="5 7" id="KW-0472">Membrane</keyword>
<dbReference type="eggNOG" id="COG0658">
    <property type="taxonomic scope" value="Bacteria"/>
</dbReference>
<feature type="transmembrane region" description="Helical" evidence="7">
    <location>
        <begin position="645"/>
        <end position="663"/>
    </location>
</feature>
<evidence type="ECO:0000313" key="9">
    <source>
        <dbReference type="EMBL" id="BAM02416.1"/>
    </source>
</evidence>
<evidence type="ECO:0000256" key="4">
    <source>
        <dbReference type="ARBA" id="ARBA00022989"/>
    </source>
</evidence>
<gene>
    <name evidence="9" type="ordered locus">PSMK_02570</name>
</gene>
<feature type="compositionally biased region" description="Basic and acidic residues" evidence="6">
    <location>
        <begin position="956"/>
        <end position="971"/>
    </location>
</feature>
<evidence type="ECO:0000259" key="8">
    <source>
        <dbReference type="SMART" id="SM00849"/>
    </source>
</evidence>
<sequence>MWRSPARGRTATRFRGILRPLPEVGGARRAARSLEAAAPSCGFGVGLCVASRGRTRSSGAERVSRPSAPGDPSEASGDATAPTADGWAWRLAAPAAIGGVLVAHGLAQLRWVTAEAWRPAVLVVLAAAAAGLLATLAVRRFHADRVAAEPRTPAVRGTRGAAALPLLALLLGYAAWSSVAAERLARDDVARLVGPVAVPVVLEGRLVGTVKIKAADRGAFAAFNYRRPRTLGRLEVSGRFDAAAGGMIPARGTVLLKVNRPAPLLAEGQRVRVTGKLQAFTPAENPGSYDFAAAMERAGIAGRLTVRKATGVEVRLAEENLARDAALLRQALRTRAWNGLERGFESGSGPAALLGSLLLGRADVVLDDLREDFRVVGLSHLLSISGAHLGVLVLLMVGVCRGLPVHPRTATLAVLAAVAFYLLLVPVRVPVLRAALMAACFLGPSVFGRRLPAGRALTIAALAVLAWRPHDLFAPGFQLSFLAVWAIVRFAKPIAERLHPPPLVTDAATGRTPAGAVQRGFFEIIGVSLAAAAATAPLVLHHFGIFSPLAVPGSVLSWPLFGFVLGLGHLKLAIGMLWPEASSLLAGPLSVALAFSASLVRLAASLPGVAWVPARPVPLLWTLAALLFVIALLHGVGSGRPRPRLLVAAALLLAGSLAVTQGVQERFDSPPDLRLTMLAVGDGSAWLVESGGGTLMFDCGSSTIAQVGEREVAPALRALGVRRIDTLVISHADLDHFSGVLELADALPIGRVLCSPEVTNEARDLPAGAAAVLLDGLAARRIPLGEVTAGGTWRIGTIGAACRVLWPPPGLTLADARNSNDHSIVLRVELPAEMQTERPARSILLSGDIQQHAITALLAAGAPLRSTLADLPHHGSVVRASPDWLAAADPAILLQSTGRRRLERDKWRAILEENPRVRLASAAVGMVQITLESDGSLAWSTHRGGSGRMTLEEEERLPLRPAERSPSKGHK</sequence>
<evidence type="ECO:0000313" key="10">
    <source>
        <dbReference type="Proteomes" id="UP000007881"/>
    </source>
</evidence>
<dbReference type="SUPFAM" id="SSF56281">
    <property type="entry name" value="Metallo-hydrolase/oxidoreductase"/>
    <property type="match status" value="1"/>
</dbReference>
<feature type="region of interest" description="Disordered" evidence="6">
    <location>
        <begin position="56"/>
        <end position="81"/>
    </location>
</feature>
<protein>
    <submittedName>
        <fullName evidence="9">Putative hydrolase</fullName>
    </submittedName>
</protein>
<dbReference type="OrthoDB" id="9761531at2"/>
<dbReference type="NCBIfam" id="TIGR00360">
    <property type="entry name" value="ComEC_N-term"/>
    <property type="match status" value="1"/>
</dbReference>
<dbReference type="SMART" id="SM00849">
    <property type="entry name" value="Lactamase_B"/>
    <property type="match status" value="1"/>
</dbReference>
<evidence type="ECO:0000256" key="3">
    <source>
        <dbReference type="ARBA" id="ARBA00022692"/>
    </source>
</evidence>
<keyword evidence="10" id="KW-1185">Reference proteome</keyword>
<dbReference type="AlphaFoldDB" id="I0IAX8"/>
<feature type="region of interest" description="Disordered" evidence="6">
    <location>
        <begin position="939"/>
        <end position="971"/>
    </location>
</feature>
<feature type="transmembrane region" description="Helical" evidence="7">
    <location>
        <begin position="521"/>
        <end position="540"/>
    </location>
</feature>
<feature type="transmembrane region" description="Helical" evidence="7">
    <location>
        <begin position="378"/>
        <end position="399"/>
    </location>
</feature>
<feature type="transmembrane region" description="Helical" evidence="7">
    <location>
        <begin position="560"/>
        <end position="578"/>
    </location>
</feature>
<dbReference type="eggNOG" id="COG2333">
    <property type="taxonomic scope" value="Bacteria"/>
</dbReference>
<keyword evidence="9" id="KW-0378">Hydrolase</keyword>
<dbReference type="PANTHER" id="PTHR30619">
    <property type="entry name" value="DNA INTERNALIZATION/COMPETENCE PROTEIN COMEC/REC2"/>
    <property type="match status" value="1"/>
</dbReference>
<evidence type="ECO:0000256" key="2">
    <source>
        <dbReference type="ARBA" id="ARBA00022475"/>
    </source>
</evidence>
<dbReference type="InterPro" id="IPR035681">
    <property type="entry name" value="ComA-like_MBL"/>
</dbReference>
<dbReference type="InterPro" id="IPR052159">
    <property type="entry name" value="Competence_DNA_uptake"/>
</dbReference>
<evidence type="ECO:0000256" key="7">
    <source>
        <dbReference type="SAM" id="Phobius"/>
    </source>
</evidence>
<feature type="transmembrane region" description="Helical" evidence="7">
    <location>
        <begin position="405"/>
        <end position="424"/>
    </location>
</feature>
<comment type="subcellular location">
    <subcellularLocation>
        <location evidence="1">Cell membrane</location>
        <topology evidence="1">Multi-pass membrane protein</topology>
    </subcellularLocation>
</comment>
<proteinExistence type="predicted"/>
<feature type="transmembrane region" description="Helical" evidence="7">
    <location>
        <begin position="616"/>
        <end position="633"/>
    </location>
</feature>
<dbReference type="InterPro" id="IPR004477">
    <property type="entry name" value="ComEC_N"/>
</dbReference>
<dbReference type="KEGG" id="phm:PSMK_02570"/>
<dbReference type="PANTHER" id="PTHR30619:SF1">
    <property type="entry name" value="RECOMBINATION PROTEIN 2"/>
    <property type="match status" value="1"/>
</dbReference>
<dbReference type="InterPro" id="IPR036866">
    <property type="entry name" value="RibonucZ/Hydroxyglut_hydro"/>
</dbReference>
<dbReference type="EMBL" id="AP012338">
    <property type="protein sequence ID" value="BAM02416.1"/>
    <property type="molecule type" value="Genomic_DNA"/>
</dbReference>
<evidence type="ECO:0000256" key="6">
    <source>
        <dbReference type="SAM" id="MobiDB-lite"/>
    </source>
</evidence>
<dbReference type="GO" id="GO:0016787">
    <property type="term" value="F:hydrolase activity"/>
    <property type="evidence" value="ECO:0007669"/>
    <property type="project" value="UniProtKB-KW"/>
</dbReference>
<dbReference type="Proteomes" id="UP000007881">
    <property type="component" value="Chromosome"/>
</dbReference>
<dbReference type="STRING" id="1142394.PSMK_02570"/>
<dbReference type="CDD" id="cd07731">
    <property type="entry name" value="ComA-like_MBL-fold"/>
    <property type="match status" value="1"/>
</dbReference>
<keyword evidence="2" id="KW-1003">Cell membrane</keyword>
<feature type="transmembrane region" description="Helical" evidence="7">
    <location>
        <begin position="87"/>
        <end position="107"/>
    </location>
</feature>
<feature type="domain" description="Metallo-beta-lactamase" evidence="8">
    <location>
        <begin position="682"/>
        <end position="899"/>
    </location>
</feature>
<dbReference type="InterPro" id="IPR025405">
    <property type="entry name" value="DUF4131"/>
</dbReference>
<feature type="transmembrane region" description="Helical" evidence="7">
    <location>
        <begin position="585"/>
        <end position="604"/>
    </location>
</feature>
<organism evidence="9 10">
    <name type="scientific">Phycisphaera mikurensis (strain NBRC 102666 / KCTC 22515 / FYK2301M01)</name>
    <dbReference type="NCBI Taxonomy" id="1142394"/>
    <lineage>
        <taxon>Bacteria</taxon>
        <taxon>Pseudomonadati</taxon>
        <taxon>Planctomycetota</taxon>
        <taxon>Phycisphaerae</taxon>
        <taxon>Phycisphaerales</taxon>
        <taxon>Phycisphaeraceae</taxon>
        <taxon>Phycisphaera</taxon>
    </lineage>
</organism>
<dbReference type="InterPro" id="IPR001279">
    <property type="entry name" value="Metallo-B-lactamas"/>
</dbReference>
<dbReference type="Pfam" id="PF13567">
    <property type="entry name" value="DUF4131"/>
    <property type="match status" value="1"/>
</dbReference>
<accession>I0IAX8</accession>
<name>I0IAX8_PHYMF</name>
<feature type="transmembrane region" description="Helical" evidence="7">
    <location>
        <begin position="119"/>
        <end position="138"/>
    </location>
</feature>
<reference evidence="9 10" key="1">
    <citation type="submission" date="2012-02" db="EMBL/GenBank/DDBJ databases">
        <title>Complete genome sequence of Phycisphaera mikurensis NBRC 102666.</title>
        <authorList>
            <person name="Ankai A."/>
            <person name="Hosoyama A."/>
            <person name="Terui Y."/>
            <person name="Sekine M."/>
            <person name="Fukai R."/>
            <person name="Kato Y."/>
            <person name="Nakamura S."/>
            <person name="Yamada-Narita S."/>
            <person name="Kawakoshi A."/>
            <person name="Fukunaga Y."/>
            <person name="Yamazaki S."/>
            <person name="Fujita N."/>
        </authorList>
    </citation>
    <scope>NUCLEOTIDE SEQUENCE [LARGE SCALE GENOMIC DNA]</scope>
    <source>
        <strain evidence="10">NBRC 102666 / KCTC 22515 / FYK2301M01</strain>
    </source>
</reference>
<dbReference type="Gene3D" id="3.60.15.10">
    <property type="entry name" value="Ribonuclease Z/Hydroxyacylglutathione hydrolase-like"/>
    <property type="match status" value="1"/>
</dbReference>
<evidence type="ECO:0000256" key="1">
    <source>
        <dbReference type="ARBA" id="ARBA00004651"/>
    </source>
</evidence>
<keyword evidence="3 7" id="KW-0812">Transmembrane</keyword>
<dbReference type="Pfam" id="PF03772">
    <property type="entry name" value="Competence"/>
    <property type="match status" value="1"/>
</dbReference>
<dbReference type="GO" id="GO:0005886">
    <property type="term" value="C:plasma membrane"/>
    <property type="evidence" value="ECO:0007669"/>
    <property type="project" value="UniProtKB-SubCell"/>
</dbReference>
<dbReference type="Pfam" id="PF00753">
    <property type="entry name" value="Lactamase_B"/>
    <property type="match status" value="1"/>
</dbReference>
<evidence type="ECO:0000256" key="5">
    <source>
        <dbReference type="ARBA" id="ARBA00023136"/>
    </source>
</evidence>
<keyword evidence="4 7" id="KW-1133">Transmembrane helix</keyword>
<dbReference type="HOGENOM" id="CLU_010363_2_1_0"/>